<dbReference type="InterPro" id="IPR036815">
    <property type="entry name" value="14-3-3_dom_sf"/>
</dbReference>
<dbReference type="Pfam" id="PF00244">
    <property type="entry name" value="14-3-3"/>
    <property type="match status" value="1"/>
</dbReference>
<dbReference type="InterPro" id="IPR000308">
    <property type="entry name" value="14-3-3"/>
</dbReference>
<dbReference type="OrthoDB" id="10260625at2759"/>
<dbReference type="InterPro" id="IPR023410">
    <property type="entry name" value="14-3-3_domain"/>
</dbReference>
<gene>
    <name evidence="3" type="ORF">NE237_019779</name>
</gene>
<comment type="similarity">
    <text evidence="1">Belongs to the 14-3-3 family.</text>
</comment>
<dbReference type="SMART" id="SM00101">
    <property type="entry name" value="14_3_3"/>
    <property type="match status" value="1"/>
</dbReference>
<dbReference type="PRINTS" id="PR00305">
    <property type="entry name" value="1433ZETA"/>
</dbReference>
<dbReference type="AlphaFoldDB" id="A0A9Q0K111"/>
<protein>
    <recommendedName>
        <fullName evidence="2">14-3-3 domain-containing protein</fullName>
    </recommendedName>
</protein>
<dbReference type="Proteomes" id="UP001141806">
    <property type="component" value="Unassembled WGS sequence"/>
</dbReference>
<dbReference type="SUPFAM" id="SSF48445">
    <property type="entry name" value="14-3-3 protein"/>
    <property type="match status" value="1"/>
</dbReference>
<name>A0A9Q0K111_9MAGN</name>
<evidence type="ECO:0000259" key="2">
    <source>
        <dbReference type="SMART" id="SM00101"/>
    </source>
</evidence>
<dbReference type="EMBL" id="JAMYWD010000009">
    <property type="protein sequence ID" value="KAJ4959869.1"/>
    <property type="molecule type" value="Genomic_DNA"/>
</dbReference>
<proteinExistence type="inferred from homology"/>
<dbReference type="Gene3D" id="1.20.190.20">
    <property type="entry name" value="14-3-3 domain"/>
    <property type="match status" value="1"/>
</dbReference>
<organism evidence="3 4">
    <name type="scientific">Protea cynaroides</name>
    <dbReference type="NCBI Taxonomy" id="273540"/>
    <lineage>
        <taxon>Eukaryota</taxon>
        <taxon>Viridiplantae</taxon>
        <taxon>Streptophyta</taxon>
        <taxon>Embryophyta</taxon>
        <taxon>Tracheophyta</taxon>
        <taxon>Spermatophyta</taxon>
        <taxon>Magnoliopsida</taxon>
        <taxon>Proteales</taxon>
        <taxon>Proteaceae</taxon>
        <taxon>Protea</taxon>
    </lineage>
</organism>
<evidence type="ECO:0000256" key="1">
    <source>
        <dbReference type="ARBA" id="ARBA00006141"/>
    </source>
</evidence>
<feature type="domain" description="14-3-3" evidence="2">
    <location>
        <begin position="1"/>
        <end position="164"/>
    </location>
</feature>
<keyword evidence="4" id="KW-1185">Reference proteome</keyword>
<dbReference type="PANTHER" id="PTHR18860">
    <property type="entry name" value="14-3-3 PROTEIN"/>
    <property type="match status" value="1"/>
</dbReference>
<evidence type="ECO:0000313" key="4">
    <source>
        <dbReference type="Proteomes" id="UP001141806"/>
    </source>
</evidence>
<accession>A0A9Q0K111</accession>
<reference evidence="3" key="1">
    <citation type="journal article" date="2023" name="Plant J.">
        <title>The genome of the king protea, Protea cynaroides.</title>
        <authorList>
            <person name="Chang J."/>
            <person name="Duong T.A."/>
            <person name="Schoeman C."/>
            <person name="Ma X."/>
            <person name="Roodt D."/>
            <person name="Barker N."/>
            <person name="Li Z."/>
            <person name="Van de Peer Y."/>
            <person name="Mizrachi E."/>
        </authorList>
    </citation>
    <scope>NUCLEOTIDE SEQUENCE</scope>
    <source>
        <tissue evidence="3">Young leaves</tissue>
    </source>
</reference>
<evidence type="ECO:0000313" key="3">
    <source>
        <dbReference type="EMBL" id="KAJ4959869.1"/>
    </source>
</evidence>
<comment type="caution">
    <text evidence="3">The sequence shown here is derived from an EMBL/GenBank/DDBJ whole genome shotgun (WGS) entry which is preliminary data.</text>
</comment>
<sequence length="178" mass="20001">MEKLIVGSSSVGELIVEARNLLLVTYKNVIGSLHAAWHIMSSIEQKEEGCKNEEHVGSKVDFELVGVCAIILKLLEAHLIPFASISESKVFYLKMKGDYYRYFVEFNVGAKRKESAGYDAGLLSGSGIISLPILCKFDWIFHVLCNGQQFIDTRIIEIEKEIKIPTRFLKPIGIFMKG</sequence>